<protein>
    <submittedName>
        <fullName evidence="1">Uncharacterized protein</fullName>
    </submittedName>
</protein>
<accession>A0A6L2LLM2</accession>
<organism evidence="1">
    <name type="scientific">Tanacetum cinerariifolium</name>
    <name type="common">Dalmatian daisy</name>
    <name type="synonym">Chrysanthemum cinerariifolium</name>
    <dbReference type="NCBI Taxonomy" id="118510"/>
    <lineage>
        <taxon>Eukaryota</taxon>
        <taxon>Viridiplantae</taxon>
        <taxon>Streptophyta</taxon>
        <taxon>Embryophyta</taxon>
        <taxon>Tracheophyta</taxon>
        <taxon>Spermatophyta</taxon>
        <taxon>Magnoliopsida</taxon>
        <taxon>eudicotyledons</taxon>
        <taxon>Gunneridae</taxon>
        <taxon>Pentapetalae</taxon>
        <taxon>asterids</taxon>
        <taxon>campanulids</taxon>
        <taxon>Asterales</taxon>
        <taxon>Asteraceae</taxon>
        <taxon>Asteroideae</taxon>
        <taxon>Anthemideae</taxon>
        <taxon>Anthemidinae</taxon>
        <taxon>Tanacetum</taxon>
    </lineage>
</organism>
<comment type="caution">
    <text evidence="1">The sequence shown here is derived from an EMBL/GenBank/DDBJ whole genome shotgun (WGS) entry which is preliminary data.</text>
</comment>
<sequence length="93" mass="10662">MALLWMAPKSYDSHRDKLLRRVDAEMEHSRVTKQRSLGCSPFESSALISPHVMAADQVITSQDAFCLIFFNGTLSMVVKDQERFKLYGIIRIQ</sequence>
<reference evidence="1" key="1">
    <citation type="journal article" date="2019" name="Sci. Rep.">
        <title>Draft genome of Tanacetum cinerariifolium, the natural source of mosquito coil.</title>
        <authorList>
            <person name="Yamashiro T."/>
            <person name="Shiraishi A."/>
            <person name="Satake H."/>
            <person name="Nakayama K."/>
        </authorList>
    </citation>
    <scope>NUCLEOTIDE SEQUENCE</scope>
</reference>
<proteinExistence type="predicted"/>
<name>A0A6L2LLM2_TANCI</name>
<dbReference type="AlphaFoldDB" id="A0A6L2LLM2"/>
<evidence type="ECO:0000313" key="1">
    <source>
        <dbReference type="EMBL" id="GEU62040.1"/>
    </source>
</evidence>
<dbReference type="EMBL" id="BKCJ010004607">
    <property type="protein sequence ID" value="GEU62040.1"/>
    <property type="molecule type" value="Genomic_DNA"/>
</dbReference>
<gene>
    <name evidence="1" type="ORF">Tci_034018</name>
</gene>